<protein>
    <submittedName>
        <fullName evidence="4">Ribonuclease</fullName>
    </submittedName>
</protein>
<evidence type="ECO:0000256" key="2">
    <source>
        <dbReference type="RuleBase" id="RU004328"/>
    </source>
</evidence>
<evidence type="ECO:0000256" key="1">
    <source>
        <dbReference type="ARBA" id="ARBA00007469"/>
    </source>
</evidence>
<keyword evidence="3" id="KW-0732">Signal</keyword>
<dbReference type="InterPro" id="IPR036430">
    <property type="entry name" value="RNase_T2-like_sf"/>
</dbReference>
<comment type="caution">
    <text evidence="4">The sequence shown here is derived from an EMBL/GenBank/DDBJ whole genome shotgun (WGS) entry which is preliminary data.</text>
</comment>
<dbReference type="GO" id="GO:0003723">
    <property type="term" value="F:RNA binding"/>
    <property type="evidence" value="ECO:0007669"/>
    <property type="project" value="InterPro"/>
</dbReference>
<dbReference type="Pfam" id="PF00445">
    <property type="entry name" value="Ribonuclease_T2"/>
    <property type="match status" value="1"/>
</dbReference>
<dbReference type="PANTHER" id="PTHR11240">
    <property type="entry name" value="RIBONUCLEASE T2"/>
    <property type="match status" value="1"/>
</dbReference>
<proteinExistence type="inferred from homology"/>
<dbReference type="PROSITE" id="PS00530">
    <property type="entry name" value="RNASE_T2_1"/>
    <property type="match status" value="1"/>
</dbReference>
<dbReference type="AlphaFoldDB" id="A0A9W6J7P9"/>
<dbReference type="Gene3D" id="3.90.730.10">
    <property type="entry name" value="Ribonuclease T2-like"/>
    <property type="match status" value="1"/>
</dbReference>
<dbReference type="PANTHER" id="PTHR11240:SF22">
    <property type="entry name" value="RIBONUCLEASE T2"/>
    <property type="match status" value="1"/>
</dbReference>
<dbReference type="Proteomes" id="UP001143370">
    <property type="component" value="Unassembled WGS sequence"/>
</dbReference>
<keyword evidence="5" id="KW-1185">Reference proteome</keyword>
<dbReference type="GO" id="GO:0006401">
    <property type="term" value="P:RNA catabolic process"/>
    <property type="evidence" value="ECO:0007669"/>
    <property type="project" value="TreeGrafter"/>
</dbReference>
<dbReference type="InterPro" id="IPR018188">
    <property type="entry name" value="RNase_T2_His_AS_1"/>
</dbReference>
<dbReference type="RefSeq" id="WP_271188603.1">
    <property type="nucleotide sequence ID" value="NZ_BSFJ01000005.1"/>
</dbReference>
<gene>
    <name evidence="4" type="ORF">GCM10017643_10190</name>
</gene>
<dbReference type="InterPro" id="IPR001568">
    <property type="entry name" value="RNase_T2-like"/>
</dbReference>
<dbReference type="CDD" id="cd01062">
    <property type="entry name" value="RNase_T2_prok"/>
    <property type="match status" value="1"/>
</dbReference>
<dbReference type="PROSITE" id="PS00531">
    <property type="entry name" value="RNASE_T2_2"/>
    <property type="match status" value="1"/>
</dbReference>
<feature type="chain" id="PRO_5040973412" evidence="3">
    <location>
        <begin position="24"/>
        <end position="223"/>
    </location>
</feature>
<dbReference type="EMBL" id="BSFJ01000005">
    <property type="protein sequence ID" value="GLK70904.1"/>
    <property type="molecule type" value="Genomic_DNA"/>
</dbReference>
<dbReference type="GO" id="GO:0033897">
    <property type="term" value="F:ribonuclease T2 activity"/>
    <property type="evidence" value="ECO:0007669"/>
    <property type="project" value="InterPro"/>
</dbReference>
<comment type="similarity">
    <text evidence="1 2">Belongs to the RNase T2 family.</text>
</comment>
<sequence length="223" mass="24852">MRLARAAGLVLAALLLCPTPTSAQQKGEPGRFDHYVLTLSWSPSYCEAMGARAEPAQCGRARPFAFVVHGLWPQYERGWPQDCLVPAPFVPEPVLRSMLDIMPSRRLVLHEWRKHGTCSGDDATAYFATVRRAYRHVTIPEAFRRLDDYRMVAPGEVEAAFRAANPGLAPDMIAVACDRRRLTEVRICMDRALGFTPCEEVDRRACRASRVVMPPSRESAGAP</sequence>
<dbReference type="SUPFAM" id="SSF55895">
    <property type="entry name" value="Ribonuclease Rh-like"/>
    <property type="match status" value="1"/>
</dbReference>
<name>A0A9W6J7P9_9HYPH</name>
<reference evidence="4" key="1">
    <citation type="journal article" date="2014" name="Int. J. Syst. Evol. Microbiol.">
        <title>Complete genome sequence of Corynebacterium casei LMG S-19264T (=DSM 44701T), isolated from a smear-ripened cheese.</title>
        <authorList>
            <consortium name="US DOE Joint Genome Institute (JGI-PGF)"/>
            <person name="Walter F."/>
            <person name="Albersmeier A."/>
            <person name="Kalinowski J."/>
            <person name="Ruckert C."/>
        </authorList>
    </citation>
    <scope>NUCLEOTIDE SEQUENCE</scope>
    <source>
        <strain evidence="4">VKM B-2484</strain>
    </source>
</reference>
<dbReference type="InterPro" id="IPR033130">
    <property type="entry name" value="RNase_T2_His_AS_2"/>
</dbReference>
<evidence type="ECO:0000313" key="5">
    <source>
        <dbReference type="Proteomes" id="UP001143370"/>
    </source>
</evidence>
<organism evidence="4 5">
    <name type="scientific">Ancylobacter dichloromethanicus</name>
    <dbReference type="NCBI Taxonomy" id="518825"/>
    <lineage>
        <taxon>Bacteria</taxon>
        <taxon>Pseudomonadati</taxon>
        <taxon>Pseudomonadota</taxon>
        <taxon>Alphaproteobacteria</taxon>
        <taxon>Hyphomicrobiales</taxon>
        <taxon>Xanthobacteraceae</taxon>
        <taxon>Ancylobacter</taxon>
    </lineage>
</organism>
<dbReference type="InterPro" id="IPR039378">
    <property type="entry name" value="RNase_T2_prok"/>
</dbReference>
<evidence type="ECO:0000256" key="3">
    <source>
        <dbReference type="SAM" id="SignalP"/>
    </source>
</evidence>
<feature type="signal peptide" evidence="3">
    <location>
        <begin position="1"/>
        <end position="23"/>
    </location>
</feature>
<accession>A0A9W6J7P9</accession>
<reference evidence="4" key="2">
    <citation type="submission" date="2023-01" db="EMBL/GenBank/DDBJ databases">
        <authorList>
            <person name="Sun Q."/>
            <person name="Evtushenko L."/>
        </authorList>
    </citation>
    <scope>NUCLEOTIDE SEQUENCE</scope>
    <source>
        <strain evidence="4">VKM B-2484</strain>
    </source>
</reference>
<evidence type="ECO:0000313" key="4">
    <source>
        <dbReference type="EMBL" id="GLK70904.1"/>
    </source>
</evidence>